<dbReference type="RefSeq" id="WP_186913603.1">
    <property type="nucleotide sequence ID" value="NZ_JACOFV010000016.1"/>
</dbReference>
<evidence type="ECO:0000256" key="1">
    <source>
        <dbReference type="SAM" id="Phobius"/>
    </source>
</evidence>
<reference evidence="2" key="1">
    <citation type="submission" date="2020-08" db="EMBL/GenBank/DDBJ databases">
        <title>Novel species isolated from subtropical streams in China.</title>
        <authorList>
            <person name="Lu H."/>
        </authorList>
    </citation>
    <scope>NUCLEOTIDE SEQUENCE</scope>
    <source>
        <strain evidence="2">KACC 12607</strain>
    </source>
</reference>
<feature type="transmembrane region" description="Helical" evidence="1">
    <location>
        <begin position="47"/>
        <end position="68"/>
    </location>
</feature>
<evidence type="ECO:0000313" key="3">
    <source>
        <dbReference type="Proteomes" id="UP000634011"/>
    </source>
</evidence>
<keyword evidence="3" id="KW-1185">Reference proteome</keyword>
<dbReference type="EMBL" id="JACOFV010000016">
    <property type="protein sequence ID" value="MBC3863660.1"/>
    <property type="molecule type" value="Genomic_DNA"/>
</dbReference>
<organism evidence="2 3">
    <name type="scientific">Undibacterium jejuense</name>
    <dbReference type="NCBI Taxonomy" id="1344949"/>
    <lineage>
        <taxon>Bacteria</taxon>
        <taxon>Pseudomonadati</taxon>
        <taxon>Pseudomonadota</taxon>
        <taxon>Betaproteobacteria</taxon>
        <taxon>Burkholderiales</taxon>
        <taxon>Oxalobacteraceae</taxon>
        <taxon>Undibacterium</taxon>
    </lineage>
</organism>
<gene>
    <name evidence="2" type="ORF">H8K32_16250</name>
</gene>
<name>A0A923HK05_9BURK</name>
<feature type="transmembrane region" description="Helical" evidence="1">
    <location>
        <begin position="147"/>
        <end position="168"/>
    </location>
</feature>
<comment type="caution">
    <text evidence="2">The sequence shown here is derived from an EMBL/GenBank/DDBJ whole genome shotgun (WGS) entry which is preliminary data.</text>
</comment>
<sequence>MKTNSKTEMEIEPSQDHLIIRFLDRLVMWTGIPQLTEKRIRRRPLKFFPIFVLAISTLVIVSVFTYPGHFIGKFLAIDFCFGAGALLHIFGPIKQTFNPNDFLDERDREIKRNAYFFTYTLTTFAAILCMISMIVTESLVKLDQQQLIWRLLSVLIFIVSLLTTLPTLHASWAMPRAIEDDE</sequence>
<dbReference type="AlphaFoldDB" id="A0A923HK05"/>
<accession>A0A923HK05</accession>
<dbReference type="Proteomes" id="UP000634011">
    <property type="component" value="Unassembled WGS sequence"/>
</dbReference>
<proteinExistence type="predicted"/>
<evidence type="ECO:0000313" key="2">
    <source>
        <dbReference type="EMBL" id="MBC3863660.1"/>
    </source>
</evidence>
<feature type="transmembrane region" description="Helical" evidence="1">
    <location>
        <begin position="114"/>
        <end position="135"/>
    </location>
</feature>
<keyword evidence="1" id="KW-0812">Transmembrane</keyword>
<keyword evidence="1" id="KW-1133">Transmembrane helix</keyword>
<protein>
    <submittedName>
        <fullName evidence="2">Uncharacterized protein</fullName>
    </submittedName>
</protein>
<feature type="transmembrane region" description="Helical" evidence="1">
    <location>
        <begin position="74"/>
        <end position="93"/>
    </location>
</feature>
<keyword evidence="1" id="KW-0472">Membrane</keyword>